<evidence type="ECO:0000313" key="1">
    <source>
        <dbReference type="EMBL" id="GBL97198.1"/>
    </source>
</evidence>
<organism evidence="1 2">
    <name type="scientific">Araneus ventricosus</name>
    <name type="common">Orbweaver spider</name>
    <name type="synonym">Epeira ventricosa</name>
    <dbReference type="NCBI Taxonomy" id="182803"/>
    <lineage>
        <taxon>Eukaryota</taxon>
        <taxon>Metazoa</taxon>
        <taxon>Ecdysozoa</taxon>
        <taxon>Arthropoda</taxon>
        <taxon>Chelicerata</taxon>
        <taxon>Arachnida</taxon>
        <taxon>Araneae</taxon>
        <taxon>Araneomorphae</taxon>
        <taxon>Entelegynae</taxon>
        <taxon>Araneoidea</taxon>
        <taxon>Araneidae</taxon>
        <taxon>Araneus</taxon>
    </lineage>
</organism>
<protein>
    <submittedName>
        <fullName evidence="1">Uncharacterized protein</fullName>
    </submittedName>
</protein>
<dbReference type="EMBL" id="BGPR01000127">
    <property type="protein sequence ID" value="GBL97198.1"/>
    <property type="molecule type" value="Genomic_DNA"/>
</dbReference>
<sequence length="104" mass="11689">MSIPTCLAPLSPHSSGELRPIKKLLILLRHAASRVPPGLTAYNYCSSSSSYDLSPCHDAPLPSPVIHLTPVQNRMSCLVRLTWLSWQRRKSWYLTETKLYPGND</sequence>
<dbReference type="Proteomes" id="UP000499080">
    <property type="component" value="Unassembled WGS sequence"/>
</dbReference>
<comment type="caution">
    <text evidence="1">The sequence shown here is derived from an EMBL/GenBank/DDBJ whole genome shotgun (WGS) entry which is preliminary data.</text>
</comment>
<proteinExistence type="predicted"/>
<reference evidence="1 2" key="1">
    <citation type="journal article" date="2019" name="Sci. Rep.">
        <title>Orb-weaving spider Araneus ventricosus genome elucidates the spidroin gene catalogue.</title>
        <authorList>
            <person name="Kono N."/>
            <person name="Nakamura H."/>
            <person name="Ohtoshi R."/>
            <person name="Moran D.A.P."/>
            <person name="Shinohara A."/>
            <person name="Yoshida Y."/>
            <person name="Fujiwara M."/>
            <person name="Mori M."/>
            <person name="Tomita M."/>
            <person name="Arakawa K."/>
        </authorList>
    </citation>
    <scope>NUCLEOTIDE SEQUENCE [LARGE SCALE GENOMIC DNA]</scope>
</reference>
<name>A0A4Y2BYQ4_ARAVE</name>
<keyword evidence="2" id="KW-1185">Reference proteome</keyword>
<evidence type="ECO:0000313" key="2">
    <source>
        <dbReference type="Proteomes" id="UP000499080"/>
    </source>
</evidence>
<gene>
    <name evidence="1" type="ORF">AVEN_144631_1</name>
</gene>
<accession>A0A4Y2BYQ4</accession>
<dbReference type="AlphaFoldDB" id="A0A4Y2BYQ4"/>